<gene>
    <name evidence="7" type="ORF">ANCCEY_05835</name>
</gene>
<dbReference type="InterPro" id="IPR036880">
    <property type="entry name" value="Kunitz_BPTI_sf"/>
</dbReference>
<name>A0A0D6LSL9_9BILA</name>
<dbReference type="SMART" id="SM00131">
    <property type="entry name" value="KU"/>
    <property type="match status" value="2"/>
</dbReference>
<reference evidence="7 8" key="1">
    <citation type="submission" date="2013-05" db="EMBL/GenBank/DDBJ databases">
        <title>Draft genome of the parasitic nematode Anyclostoma ceylanicum.</title>
        <authorList>
            <person name="Mitreva M."/>
        </authorList>
    </citation>
    <scope>NUCLEOTIDE SEQUENCE [LARGE SCALE GENOMIC DNA]</scope>
</reference>
<dbReference type="Gene3D" id="4.10.410.10">
    <property type="entry name" value="Pancreatic trypsin inhibitor Kunitz domain"/>
    <property type="match status" value="2"/>
</dbReference>
<dbReference type="Proteomes" id="UP000054495">
    <property type="component" value="Unassembled WGS sequence"/>
</dbReference>
<dbReference type="PANTHER" id="PTHR10083">
    <property type="entry name" value="KUNITZ-TYPE PROTEASE INHIBITOR-RELATED"/>
    <property type="match status" value="1"/>
</dbReference>
<evidence type="ECO:0000313" key="7">
    <source>
        <dbReference type="EMBL" id="EPB75065.1"/>
    </source>
</evidence>
<evidence type="ECO:0000259" key="6">
    <source>
        <dbReference type="PROSITE" id="PS50279"/>
    </source>
</evidence>
<evidence type="ECO:0000256" key="1">
    <source>
        <dbReference type="ARBA" id="ARBA00022690"/>
    </source>
</evidence>
<evidence type="ECO:0000256" key="3">
    <source>
        <dbReference type="ARBA" id="ARBA00023157"/>
    </source>
</evidence>
<keyword evidence="2" id="KW-0722">Serine protease inhibitor</keyword>
<dbReference type="GO" id="GO:0005615">
    <property type="term" value="C:extracellular space"/>
    <property type="evidence" value="ECO:0007669"/>
    <property type="project" value="TreeGrafter"/>
</dbReference>
<dbReference type="AlphaFoldDB" id="A0A0D6LSL9"/>
<dbReference type="EMBL" id="KE124916">
    <property type="protein sequence ID" value="EPB75065.1"/>
    <property type="molecule type" value="Genomic_DNA"/>
</dbReference>
<dbReference type="GO" id="GO:0004867">
    <property type="term" value="F:serine-type endopeptidase inhibitor activity"/>
    <property type="evidence" value="ECO:0007669"/>
    <property type="project" value="UniProtKB-KW"/>
</dbReference>
<keyword evidence="5" id="KW-0732">Signal</keyword>
<feature type="region of interest" description="Disordered" evidence="4">
    <location>
        <begin position="195"/>
        <end position="285"/>
    </location>
</feature>
<feature type="domain" description="BPTI/Kunitz inhibitor" evidence="6">
    <location>
        <begin position="28"/>
        <end position="68"/>
    </location>
</feature>
<feature type="chain" id="PRO_5002307278" evidence="5">
    <location>
        <begin position="17"/>
        <end position="358"/>
    </location>
</feature>
<proteinExistence type="predicted"/>
<dbReference type="InterPro" id="IPR050098">
    <property type="entry name" value="TFPI/VKTCI-like"/>
</dbReference>
<dbReference type="PANTHER" id="PTHR10083:SF374">
    <property type="entry name" value="BPTI_KUNITZ INHIBITOR DOMAIN-CONTAINING PROTEIN"/>
    <property type="match status" value="1"/>
</dbReference>
<evidence type="ECO:0000256" key="4">
    <source>
        <dbReference type="SAM" id="MobiDB-lite"/>
    </source>
</evidence>
<evidence type="ECO:0000256" key="5">
    <source>
        <dbReference type="SAM" id="SignalP"/>
    </source>
</evidence>
<accession>A0A0D6LSL9</accession>
<keyword evidence="3" id="KW-1015">Disulfide bond</keyword>
<keyword evidence="8" id="KW-1185">Reference proteome</keyword>
<keyword evidence="1" id="KW-0646">Protease inhibitor</keyword>
<sequence>MRLIVFVFCLVTVVTSIRPPLNETPAHCLEDADNGLCKACMIRYYYDRALRRCEPFVYSGCGGNENNFAKFITSEMTYLGIGFATYLDQPRGIVVSYVNEKDIPPHEELVVSRRRICEFLNYCLIRFDADLLRPSIPADSIQKSKTESDTGDVKPPVSASGTSVLQSIMVKSDLSANEVCPDSAAICASIKTENDTSDVKPSALPSRTSNIPDATGVKSDDSAEDVSVDPDVEDQRATDPALLKKTHLASQMVSRRHPWHPDYCVSGKKEAPPLDRQNPGFVSSLRPPLRQTPDFCLEEAVRGPCRARYLRYYYNEKSEKCEAFTYDTSSIKRQGDVKISLTVDVEETKTISGDVESV</sequence>
<dbReference type="SUPFAM" id="SSF57362">
    <property type="entry name" value="BPTI-like"/>
    <property type="match status" value="2"/>
</dbReference>
<dbReference type="InterPro" id="IPR002223">
    <property type="entry name" value="Kunitz_BPTI"/>
</dbReference>
<feature type="signal peptide" evidence="5">
    <location>
        <begin position="1"/>
        <end position="16"/>
    </location>
</feature>
<dbReference type="Pfam" id="PF00014">
    <property type="entry name" value="Kunitz_BPTI"/>
    <property type="match status" value="2"/>
</dbReference>
<protein>
    <submittedName>
        <fullName evidence="7">Kunitz/Bovine pancreatic trypsin inhibitor domain protein</fullName>
    </submittedName>
</protein>
<organism evidence="7 8">
    <name type="scientific">Ancylostoma ceylanicum</name>
    <dbReference type="NCBI Taxonomy" id="53326"/>
    <lineage>
        <taxon>Eukaryota</taxon>
        <taxon>Metazoa</taxon>
        <taxon>Ecdysozoa</taxon>
        <taxon>Nematoda</taxon>
        <taxon>Chromadorea</taxon>
        <taxon>Rhabditida</taxon>
        <taxon>Rhabditina</taxon>
        <taxon>Rhabditomorpha</taxon>
        <taxon>Strongyloidea</taxon>
        <taxon>Ancylostomatidae</taxon>
        <taxon>Ancylostomatinae</taxon>
        <taxon>Ancylostoma</taxon>
    </lineage>
</organism>
<evidence type="ECO:0000313" key="8">
    <source>
        <dbReference type="Proteomes" id="UP000054495"/>
    </source>
</evidence>
<feature type="compositionally biased region" description="Acidic residues" evidence="4">
    <location>
        <begin position="222"/>
        <end position="232"/>
    </location>
</feature>
<dbReference type="PROSITE" id="PS50279">
    <property type="entry name" value="BPTI_KUNITZ_2"/>
    <property type="match status" value="1"/>
</dbReference>
<evidence type="ECO:0000256" key="2">
    <source>
        <dbReference type="ARBA" id="ARBA00022900"/>
    </source>
</evidence>